<dbReference type="Gene3D" id="3.30.980.10">
    <property type="entry name" value="Threonyl-trna Synthetase, Chain A, domain 2"/>
    <property type="match status" value="1"/>
</dbReference>
<evidence type="ECO:0000256" key="7">
    <source>
        <dbReference type="ARBA" id="ARBA00022884"/>
    </source>
</evidence>
<sequence>MCSFGFIEDQICFYGITVCTCSGMCQFKGEGKGRGKVESDREGSVTCHMGTQFCFRSPTRVNSSPCYHRRQLLPLPHRARASRGTLTLLTTGTLPARDVRFLILEYLKVPLVHFKYAMFKYLEVSSYILAHLMVEAAEFLWVTKLFVDYERRTLIAPNHTCTHMLNFALREILGNHVDQKGSIVLPEKLRFDFSHRKPVDPDDLRKIESIVNKQIEDELDVNAKEVTLAEAKRINGLRAVFGEVYPDPVRVVAIGKNVDELLADPDMRTGYGIEKFKKAAQDVQGKILSGQGVITKQMTAIEEMVASEYN</sequence>
<dbReference type="InterPro" id="IPR018165">
    <property type="entry name" value="Ala-tRNA-synth_IIc_core"/>
</dbReference>
<keyword evidence="8" id="KW-0648">Protein biosynthesis</keyword>
<dbReference type="PANTHER" id="PTHR11777:SF9">
    <property type="entry name" value="ALANINE--TRNA LIGASE, CYTOPLASMIC"/>
    <property type="match status" value="1"/>
</dbReference>
<evidence type="ECO:0000256" key="5">
    <source>
        <dbReference type="ARBA" id="ARBA00022741"/>
    </source>
</evidence>
<dbReference type="Proteomes" id="UP000321393">
    <property type="component" value="Unassembled WGS sequence"/>
</dbReference>
<evidence type="ECO:0000256" key="2">
    <source>
        <dbReference type="ARBA" id="ARBA00013168"/>
    </source>
</evidence>
<dbReference type="GO" id="GO:0002161">
    <property type="term" value="F:aminoacyl-tRNA deacylase activity"/>
    <property type="evidence" value="ECO:0007669"/>
    <property type="project" value="TreeGrafter"/>
</dbReference>
<evidence type="ECO:0000256" key="3">
    <source>
        <dbReference type="ARBA" id="ARBA00022555"/>
    </source>
</evidence>
<protein>
    <recommendedName>
        <fullName evidence="2">alanine--tRNA ligase</fullName>
        <ecNumber evidence="2">6.1.1.7</ecNumber>
    </recommendedName>
</protein>
<dbReference type="OrthoDB" id="1712835at2759"/>
<dbReference type="EC" id="6.1.1.7" evidence="2"/>
<dbReference type="GO" id="GO:0006419">
    <property type="term" value="P:alanyl-tRNA aminoacylation"/>
    <property type="evidence" value="ECO:0007669"/>
    <property type="project" value="InterPro"/>
</dbReference>
<comment type="caution">
    <text evidence="11">The sequence shown here is derived from an EMBL/GenBank/DDBJ whole genome shotgun (WGS) entry which is preliminary data.</text>
</comment>
<dbReference type="PROSITE" id="PS50860">
    <property type="entry name" value="AA_TRNA_LIGASE_II_ALA"/>
    <property type="match status" value="1"/>
</dbReference>
<dbReference type="GO" id="GO:0005524">
    <property type="term" value="F:ATP binding"/>
    <property type="evidence" value="ECO:0007669"/>
    <property type="project" value="UniProtKB-KW"/>
</dbReference>
<dbReference type="EMBL" id="SSTE01006658">
    <property type="protein sequence ID" value="KAA0058965.1"/>
    <property type="molecule type" value="Genomic_DNA"/>
</dbReference>
<dbReference type="PANTHER" id="PTHR11777">
    <property type="entry name" value="ALANYL-TRNA SYNTHETASE"/>
    <property type="match status" value="1"/>
</dbReference>
<keyword evidence="7" id="KW-0694">RNA-binding</keyword>
<dbReference type="FunFam" id="3.30.980.10:FF:000004">
    <property type="entry name" value="Alanine--tRNA ligase, cytoplasmic"/>
    <property type="match status" value="1"/>
</dbReference>
<evidence type="ECO:0000313" key="12">
    <source>
        <dbReference type="Proteomes" id="UP000321393"/>
    </source>
</evidence>
<keyword evidence="6" id="KW-0067">ATP-binding</keyword>
<evidence type="ECO:0000256" key="4">
    <source>
        <dbReference type="ARBA" id="ARBA00022598"/>
    </source>
</evidence>
<dbReference type="InterPro" id="IPR050058">
    <property type="entry name" value="Ala-tRNA_ligase"/>
</dbReference>
<evidence type="ECO:0000313" key="11">
    <source>
        <dbReference type="EMBL" id="KAA0058965.1"/>
    </source>
</evidence>
<proteinExistence type="inferred from homology"/>
<feature type="domain" description="Alanyl-transfer RNA synthetases family profile" evidence="10">
    <location>
        <begin position="147"/>
        <end position="274"/>
    </location>
</feature>
<dbReference type="GO" id="GO:0004813">
    <property type="term" value="F:alanine-tRNA ligase activity"/>
    <property type="evidence" value="ECO:0007669"/>
    <property type="project" value="UniProtKB-EC"/>
</dbReference>
<organism evidence="11 12">
    <name type="scientific">Cucumis melo var. makuwa</name>
    <name type="common">Oriental melon</name>
    <dbReference type="NCBI Taxonomy" id="1194695"/>
    <lineage>
        <taxon>Eukaryota</taxon>
        <taxon>Viridiplantae</taxon>
        <taxon>Streptophyta</taxon>
        <taxon>Embryophyta</taxon>
        <taxon>Tracheophyta</taxon>
        <taxon>Spermatophyta</taxon>
        <taxon>Magnoliopsida</taxon>
        <taxon>eudicotyledons</taxon>
        <taxon>Gunneridae</taxon>
        <taxon>Pentapetalae</taxon>
        <taxon>rosids</taxon>
        <taxon>fabids</taxon>
        <taxon>Cucurbitales</taxon>
        <taxon>Cucurbitaceae</taxon>
        <taxon>Benincaseae</taxon>
        <taxon>Cucumis</taxon>
    </lineage>
</organism>
<keyword evidence="4 11" id="KW-0436">Ligase</keyword>
<evidence type="ECO:0000259" key="10">
    <source>
        <dbReference type="PROSITE" id="PS50860"/>
    </source>
</evidence>
<evidence type="ECO:0000256" key="1">
    <source>
        <dbReference type="ARBA" id="ARBA00008226"/>
    </source>
</evidence>
<gene>
    <name evidence="11" type="ORF">E6C27_scaffold98G001510</name>
</gene>
<evidence type="ECO:0000256" key="8">
    <source>
        <dbReference type="ARBA" id="ARBA00022917"/>
    </source>
</evidence>
<keyword evidence="3" id="KW-0820">tRNA-binding</keyword>
<dbReference type="SUPFAM" id="SSF55186">
    <property type="entry name" value="ThrRS/AlaRS common domain"/>
    <property type="match status" value="1"/>
</dbReference>
<dbReference type="AlphaFoldDB" id="A0A5A7UZF2"/>
<dbReference type="STRING" id="1194695.A0A5A7UZF2"/>
<name>A0A5A7UZF2_CUCMM</name>
<evidence type="ECO:0000256" key="6">
    <source>
        <dbReference type="ARBA" id="ARBA00022840"/>
    </source>
</evidence>
<reference evidence="11 12" key="1">
    <citation type="submission" date="2019-08" db="EMBL/GenBank/DDBJ databases">
        <title>Draft genome sequences of two oriental melons (Cucumis melo L. var makuwa).</title>
        <authorList>
            <person name="Kwon S.-Y."/>
        </authorList>
    </citation>
    <scope>NUCLEOTIDE SEQUENCE [LARGE SCALE GENOMIC DNA]</scope>
    <source>
        <strain evidence="12">cv. SW 3</strain>
        <tissue evidence="11">Leaf</tissue>
    </source>
</reference>
<comment type="similarity">
    <text evidence="1">Belongs to the class-II aminoacyl-tRNA synthetase family.</text>
</comment>
<dbReference type="GO" id="GO:0005739">
    <property type="term" value="C:mitochondrion"/>
    <property type="evidence" value="ECO:0007669"/>
    <property type="project" value="TreeGrafter"/>
</dbReference>
<dbReference type="InterPro" id="IPR018163">
    <property type="entry name" value="Thr/Ala-tRNA-synth_IIc_edit"/>
</dbReference>
<dbReference type="GO" id="GO:0000049">
    <property type="term" value="F:tRNA binding"/>
    <property type="evidence" value="ECO:0007669"/>
    <property type="project" value="UniProtKB-KW"/>
</dbReference>
<keyword evidence="5" id="KW-0547">Nucleotide-binding</keyword>
<keyword evidence="9" id="KW-0030">Aminoacyl-tRNA synthetase</keyword>
<evidence type="ECO:0000256" key="9">
    <source>
        <dbReference type="ARBA" id="ARBA00023146"/>
    </source>
</evidence>
<accession>A0A5A7UZF2</accession>
<dbReference type="GO" id="GO:0009507">
    <property type="term" value="C:chloroplast"/>
    <property type="evidence" value="ECO:0007669"/>
    <property type="project" value="TreeGrafter"/>
</dbReference>